<feature type="transmembrane region" description="Helical" evidence="1">
    <location>
        <begin position="6"/>
        <end position="27"/>
    </location>
</feature>
<keyword evidence="1" id="KW-0472">Membrane</keyword>
<accession>A0AAQ1MGG3</accession>
<reference evidence="3" key="1">
    <citation type="submission" date="2016-11" db="EMBL/GenBank/DDBJ databases">
        <authorList>
            <person name="Jaros S."/>
            <person name="Januszkiewicz K."/>
            <person name="Wedrychowicz H."/>
        </authorList>
    </citation>
    <scope>NUCLEOTIDE SEQUENCE [LARGE SCALE GENOMIC DNA]</scope>
    <source>
        <strain evidence="3">DSM 4029</strain>
    </source>
</reference>
<dbReference type="AlphaFoldDB" id="A0AAQ1MGG3"/>
<name>A0AAQ1MGG3_9FIRM</name>
<evidence type="ECO:0000256" key="1">
    <source>
        <dbReference type="SAM" id="Phobius"/>
    </source>
</evidence>
<dbReference type="EMBL" id="FQVY01000007">
    <property type="protein sequence ID" value="SHG66844.1"/>
    <property type="molecule type" value="Genomic_DNA"/>
</dbReference>
<keyword evidence="1" id="KW-1133">Transmembrane helix</keyword>
<keyword evidence="1" id="KW-0812">Transmembrane</keyword>
<protein>
    <recommendedName>
        <fullName evidence="4">DUF3789 domain-containing protein</fullName>
    </recommendedName>
</protein>
<evidence type="ECO:0000313" key="3">
    <source>
        <dbReference type="Proteomes" id="UP000184089"/>
    </source>
</evidence>
<organism evidence="2 3">
    <name type="scientific">Bittarella massiliensis</name>
    <name type="common">ex Durand et al. 2017</name>
    <dbReference type="NCBI Taxonomy" id="1720313"/>
    <lineage>
        <taxon>Bacteria</taxon>
        <taxon>Bacillati</taxon>
        <taxon>Bacillota</taxon>
        <taxon>Clostridia</taxon>
        <taxon>Eubacteriales</taxon>
        <taxon>Oscillospiraceae</taxon>
        <taxon>Bittarella (ex Durand et al. 2017)</taxon>
    </lineage>
</organism>
<comment type="caution">
    <text evidence="2">The sequence shown here is derived from an EMBL/GenBank/DDBJ whole genome shotgun (WGS) entry which is preliminary data.</text>
</comment>
<evidence type="ECO:0008006" key="4">
    <source>
        <dbReference type="Google" id="ProtNLM"/>
    </source>
</evidence>
<sequence>MTIWIGVLCAWGGFLVGFVCCALFCGSKERGRGKRSR</sequence>
<dbReference type="Proteomes" id="UP000184089">
    <property type="component" value="Unassembled WGS sequence"/>
</dbReference>
<evidence type="ECO:0000313" key="2">
    <source>
        <dbReference type="EMBL" id="SHG66844.1"/>
    </source>
</evidence>
<proteinExistence type="predicted"/>
<gene>
    <name evidence="2" type="ORF">SAMN05444424_2949</name>
</gene>